<dbReference type="InterPro" id="IPR011055">
    <property type="entry name" value="Dup_hybrid_motif"/>
</dbReference>
<dbReference type="Pfam" id="PF13702">
    <property type="entry name" value="Lysozyme_like"/>
    <property type="match status" value="1"/>
</dbReference>
<keyword evidence="2" id="KW-0175">Coiled coil</keyword>
<protein>
    <recommendedName>
        <fullName evidence="9">Peptidase C51 domain-containing protein</fullName>
    </recommendedName>
</protein>
<dbReference type="RefSeq" id="WP_339092257.1">
    <property type="nucleotide sequence ID" value="NZ_CP147250.1"/>
</dbReference>
<dbReference type="Gene3D" id="2.70.70.10">
    <property type="entry name" value="Glucose Permease (Domain IIA)"/>
    <property type="match status" value="1"/>
</dbReference>
<dbReference type="SUPFAM" id="SSF53955">
    <property type="entry name" value="Lysozyme-like"/>
    <property type="match status" value="1"/>
</dbReference>
<proteinExistence type="predicted"/>
<dbReference type="Gene3D" id="3.90.1720.10">
    <property type="entry name" value="endopeptidase domain like (from Nostoc punctiforme)"/>
    <property type="match status" value="1"/>
</dbReference>
<feature type="coiled-coil region" evidence="2">
    <location>
        <begin position="26"/>
        <end position="62"/>
    </location>
</feature>
<feature type="transmembrane region" description="Helical" evidence="4">
    <location>
        <begin position="300"/>
        <end position="322"/>
    </location>
</feature>
<gene>
    <name evidence="7" type="ORF">DOK79_002541</name>
</gene>
<evidence type="ECO:0000256" key="2">
    <source>
        <dbReference type="SAM" id="Coils"/>
    </source>
</evidence>
<keyword evidence="4" id="KW-0812">Transmembrane</keyword>
<dbReference type="SUPFAM" id="SSF54001">
    <property type="entry name" value="Cysteine proteinases"/>
    <property type="match status" value="1"/>
</dbReference>
<dbReference type="Pfam" id="PF05257">
    <property type="entry name" value="CHAP"/>
    <property type="match status" value="1"/>
</dbReference>
<feature type="domain" description="CwlT-like lysozyme" evidence="6">
    <location>
        <begin position="817"/>
        <end position="973"/>
    </location>
</feature>
<organism evidence="7 8">
    <name type="scientific">Candidatus Enterococcus mangumiae</name>
    <dbReference type="NCBI Taxonomy" id="2230878"/>
    <lineage>
        <taxon>Bacteria</taxon>
        <taxon>Bacillati</taxon>
        <taxon>Bacillota</taxon>
        <taxon>Bacilli</taxon>
        <taxon>Lactobacillales</taxon>
        <taxon>Enterococcaceae</taxon>
        <taxon>Enterococcus</taxon>
    </lineage>
</organism>
<keyword evidence="4" id="KW-1133">Transmembrane helix</keyword>
<feature type="transmembrane region" description="Helical" evidence="4">
    <location>
        <begin position="273"/>
        <end position="293"/>
    </location>
</feature>
<dbReference type="CDD" id="cd16891">
    <property type="entry name" value="CwlT-like"/>
    <property type="match status" value="1"/>
</dbReference>
<evidence type="ECO:0008006" key="9">
    <source>
        <dbReference type="Google" id="ProtNLM"/>
    </source>
</evidence>
<evidence type="ECO:0000259" key="5">
    <source>
        <dbReference type="Pfam" id="PF05257"/>
    </source>
</evidence>
<keyword evidence="8" id="KW-1185">Reference proteome</keyword>
<dbReference type="InterPro" id="IPR038765">
    <property type="entry name" value="Papain-like_cys_pep_sf"/>
</dbReference>
<dbReference type="InterPro" id="IPR023346">
    <property type="entry name" value="Lysozyme-like_dom_sf"/>
</dbReference>
<evidence type="ECO:0000256" key="3">
    <source>
        <dbReference type="SAM" id="MobiDB-lite"/>
    </source>
</evidence>
<feature type="domain" description="Peptidase C51" evidence="5">
    <location>
        <begin position="1006"/>
        <end position="1094"/>
    </location>
</feature>
<dbReference type="Proteomes" id="UP000664360">
    <property type="component" value="Chromosome"/>
</dbReference>
<keyword evidence="4" id="KW-0472">Membrane</keyword>
<dbReference type="InterPro" id="IPR007921">
    <property type="entry name" value="CHAP_dom"/>
</dbReference>
<evidence type="ECO:0000259" key="6">
    <source>
        <dbReference type="Pfam" id="PF13702"/>
    </source>
</evidence>
<reference evidence="7 8" key="1">
    <citation type="submission" date="2021-03" db="EMBL/GenBank/DDBJ databases">
        <authorList>
            <person name="Gilmore M.S."/>
            <person name="Schwartzman J."/>
            <person name="Van Tyne D."/>
            <person name="Martin M."/>
            <person name="Earl A.M."/>
            <person name="Manson A.L."/>
            <person name="Straub T."/>
            <person name="Salamzade R."/>
            <person name="Saavedra J."/>
            <person name="Lebreton F."/>
            <person name="Prichula J."/>
            <person name="Schaufler K."/>
            <person name="Gaca A."/>
            <person name="Sgardioli B."/>
            <person name="Wagenaar J."/>
            <person name="Strong T."/>
        </authorList>
    </citation>
    <scope>NUCLEOTIDE SEQUENCE [LARGE SCALE GENOMIC DNA]</scope>
    <source>
        <strain evidence="7 8">DIV1094</strain>
    </source>
</reference>
<feature type="compositionally biased region" description="Acidic residues" evidence="3">
    <location>
        <begin position="446"/>
        <end position="590"/>
    </location>
</feature>
<evidence type="ECO:0000313" key="7">
    <source>
        <dbReference type="EMBL" id="WYJ80957.1"/>
    </source>
</evidence>
<dbReference type="CDD" id="cd12797">
    <property type="entry name" value="M23_peptidase"/>
    <property type="match status" value="1"/>
</dbReference>
<reference evidence="7 8" key="2">
    <citation type="submission" date="2024-03" db="EMBL/GenBank/DDBJ databases">
        <title>The Genome Sequence of Enterococcus sp. DIV1094.</title>
        <authorList>
            <consortium name="The Broad Institute Genomics Platform"/>
            <consortium name="The Broad Institute Microbial Omics Core"/>
            <consortium name="The Broad Institute Genomic Center for Infectious Diseases"/>
            <person name="Earl A."/>
            <person name="Manson A."/>
            <person name="Gilmore M."/>
            <person name="Schwartman J."/>
            <person name="Shea T."/>
            <person name="Abouelleil A."/>
            <person name="Cao P."/>
            <person name="Chapman S."/>
            <person name="Cusick C."/>
            <person name="Young S."/>
            <person name="Neafsey D."/>
            <person name="Nusbaum C."/>
            <person name="Birren B."/>
        </authorList>
    </citation>
    <scope>NUCLEOTIDE SEQUENCE [LARGE SCALE GENOMIC DNA]</scope>
    <source>
        <strain evidence="7 8">DIV1094</strain>
    </source>
</reference>
<dbReference type="EMBL" id="CP147250">
    <property type="protein sequence ID" value="WYJ80957.1"/>
    <property type="molecule type" value="Genomic_DNA"/>
</dbReference>
<accession>A0ABZ2SYZ0</accession>
<dbReference type="Gene3D" id="1.10.530.10">
    <property type="match status" value="1"/>
</dbReference>
<dbReference type="InterPro" id="IPR047194">
    <property type="entry name" value="CwlT-like_lysozyme"/>
</dbReference>
<evidence type="ECO:0000256" key="4">
    <source>
        <dbReference type="SAM" id="Phobius"/>
    </source>
</evidence>
<feature type="region of interest" description="Disordered" evidence="3">
    <location>
        <begin position="438"/>
        <end position="616"/>
    </location>
</feature>
<comment type="subcellular location">
    <subcellularLocation>
        <location evidence="1">Cell surface</location>
    </subcellularLocation>
</comment>
<evidence type="ECO:0000256" key="1">
    <source>
        <dbReference type="ARBA" id="ARBA00004241"/>
    </source>
</evidence>
<sequence>MNETYEGNKQENNKQQELLSIKLKHVSTKEQEKKALKKRIRLKKHQQNLARKKSNNLQLKNRNIIDFKQHMVNSQVRKAPLGKGATNKYSKKISHFKKRQLITRKNQLNKVNRNEKHSTTREKAYFIKNKHRSPKEIDHALLGIKKRQIFPNNSGTSRRNKLSSETINKQKLESKKFYHKKQEKLDNNGLNLAGIKNTLTANKQTRAKKLEEKLFGIKDKLEHKHQVLSNSKKIKRLKKKTKIPSKKKFKPNFKKNLAQTAIDTVGRNKDGELNILGVLLVLFIILKLILMLLSVKVMMILAVVIVVVVVIVAIFNFIASIFTIKTEDMALAEAYEHVTFLDARKNKEVQQVFEDFSEDSEIEEVYFVVNGVARPDNNFLYSSDADTYLYYLNAKYENYDIDQRISADSNLFGATRVRGELEGIHRYTFSYTTEIETREVPIIYPEEPEEDDGTEEEPEEPEEGDGTEEEPEEPEEGDGTEEEPEEPEEGDGTEEEPEEPEEGDGTEEEPDESEEDDGTEEEPDESEENGGTEEEPEESEEDDGIEEVPEGESGNEVESEESEVDDGTLEETNNPEEEIEESENEEEVLIDEPQTNRDPSEEQPVDPPIEEDRPTHRTIKVALINIEIKTISQFIDENSDTLSEEELDKFGPIQELDRFENKVFLQSPFGMSQDAIVVEKYGYRGLNERNKHNYIELLAEAGTPVYGLDNSGSGRVHAVGNNSVTINTSLNKRVVLSPLKNIKVRNRDWVDADTLIGETTGNLRVEVIERRTLRPNRNIYPSAYIFDLIFQYPSEIDGFTNNSSRSISGSLKNPGQMILQWEHLVREACEKYGIPEYVNMILAIIRVESGGDAERFPDIMQASESQGMPPNTIDDPVTSIDRGTHYFAQLLNKARTLHLDDRAALQAYNYGEGFLDWLANTNKQYNLLHAELYAREKSNRQTVRYTHPVAIAHGFSWRYAYGNMFYVPIVTNYLWLENSRFLETAINEIGTFHGEKYWRWYGFEGRVEWCAIFVSWVADQVGYLNQEKIIKSANCLEMINWLTEKGNYRKTSESYHPQPGDLIFFDWNGGGTGKDHVGIVEFTDGNIIQTVEGNTSNKVARRTYFLNDPSISGYGILQ</sequence>
<name>A0ABZ2SYZ0_9ENTE</name>
<evidence type="ECO:0000313" key="8">
    <source>
        <dbReference type="Proteomes" id="UP000664360"/>
    </source>
</evidence>